<dbReference type="OrthoDB" id="5461404at2"/>
<gene>
    <name evidence="3" type="ORF">FHQ18_02405</name>
</gene>
<proteinExistence type="predicted"/>
<reference evidence="3 4" key="1">
    <citation type="submission" date="2019-06" db="EMBL/GenBank/DDBJ databases">
        <title>Genomic insights into carbon and energy metabolism of Deferribacter autotrophicus revealed new metabolic traits in the phylum Deferribacteres.</title>
        <authorList>
            <person name="Slobodkin A.I."/>
            <person name="Slobodkina G.B."/>
            <person name="Allioux M."/>
            <person name="Alain K."/>
            <person name="Jebbar M."/>
            <person name="Shadrin V."/>
            <person name="Kublanov I.V."/>
            <person name="Toshchakov S.V."/>
            <person name="Bonch-Osmolovskaya E.A."/>
        </authorList>
    </citation>
    <scope>NUCLEOTIDE SEQUENCE [LARGE SCALE GENOMIC DNA]</scope>
    <source>
        <strain evidence="3 4">SL50</strain>
    </source>
</reference>
<evidence type="ECO:0000313" key="4">
    <source>
        <dbReference type="Proteomes" id="UP000322876"/>
    </source>
</evidence>
<dbReference type="AlphaFoldDB" id="A0A5A8F8G7"/>
<evidence type="ECO:0000313" key="3">
    <source>
        <dbReference type="EMBL" id="KAA0258821.1"/>
    </source>
</evidence>
<dbReference type="Pfam" id="PF09851">
    <property type="entry name" value="SHOCT"/>
    <property type="match status" value="1"/>
</dbReference>
<name>A0A5A8F8G7_9BACT</name>
<keyword evidence="1" id="KW-0812">Transmembrane</keyword>
<dbReference type="RefSeq" id="WP_149265581.1">
    <property type="nucleotide sequence ID" value="NZ_VFJB01000003.1"/>
</dbReference>
<comment type="caution">
    <text evidence="3">The sequence shown here is derived from an EMBL/GenBank/DDBJ whole genome shotgun (WGS) entry which is preliminary data.</text>
</comment>
<accession>A0A5A8F8G7</accession>
<keyword evidence="1" id="KW-1133">Transmembrane helix</keyword>
<protein>
    <recommendedName>
        <fullName evidence="2">SHOCT domain-containing protein</fullName>
    </recommendedName>
</protein>
<evidence type="ECO:0000259" key="2">
    <source>
        <dbReference type="Pfam" id="PF09851"/>
    </source>
</evidence>
<keyword evidence="4" id="KW-1185">Reference proteome</keyword>
<organism evidence="3 4">
    <name type="scientific">Deferribacter autotrophicus</name>
    <dbReference type="NCBI Taxonomy" id="500465"/>
    <lineage>
        <taxon>Bacteria</taxon>
        <taxon>Pseudomonadati</taxon>
        <taxon>Deferribacterota</taxon>
        <taxon>Deferribacteres</taxon>
        <taxon>Deferribacterales</taxon>
        <taxon>Deferribacteraceae</taxon>
        <taxon>Deferribacter</taxon>
    </lineage>
</organism>
<sequence length="85" mass="9694">MMHGFGGGYGFGFLGIFNMIIWLVILIAVIYAVFYLIKGLASNKSIEKSSSYEALNTLKQRYAKGEITKEEFLSMKRDLESWTKE</sequence>
<dbReference type="Proteomes" id="UP000322876">
    <property type="component" value="Unassembled WGS sequence"/>
</dbReference>
<evidence type="ECO:0000256" key="1">
    <source>
        <dbReference type="SAM" id="Phobius"/>
    </source>
</evidence>
<dbReference type="InterPro" id="IPR018649">
    <property type="entry name" value="SHOCT"/>
</dbReference>
<feature type="transmembrane region" description="Helical" evidence="1">
    <location>
        <begin position="12"/>
        <end position="37"/>
    </location>
</feature>
<keyword evidence="1" id="KW-0472">Membrane</keyword>
<dbReference type="EMBL" id="VFJB01000003">
    <property type="protein sequence ID" value="KAA0258821.1"/>
    <property type="molecule type" value="Genomic_DNA"/>
</dbReference>
<feature type="domain" description="SHOCT" evidence="2">
    <location>
        <begin position="53"/>
        <end position="79"/>
    </location>
</feature>